<dbReference type="AlphaFoldDB" id="A0A7W7DBE5"/>
<feature type="region of interest" description="Disordered" evidence="1">
    <location>
        <begin position="1"/>
        <end position="23"/>
    </location>
</feature>
<accession>A0A7W7DBE5</accession>
<evidence type="ECO:0000313" key="2">
    <source>
        <dbReference type="EMBL" id="MBB4703722.1"/>
    </source>
</evidence>
<dbReference type="Proteomes" id="UP000542210">
    <property type="component" value="Unassembled WGS sequence"/>
</dbReference>
<evidence type="ECO:0000313" key="3">
    <source>
        <dbReference type="Proteomes" id="UP000542210"/>
    </source>
</evidence>
<protein>
    <submittedName>
        <fullName evidence="2">Uncharacterized protein</fullName>
    </submittedName>
</protein>
<keyword evidence="3" id="KW-1185">Reference proteome</keyword>
<dbReference type="EMBL" id="JACHND010000001">
    <property type="protein sequence ID" value="MBB4703722.1"/>
    <property type="molecule type" value="Genomic_DNA"/>
</dbReference>
<reference evidence="2 3" key="1">
    <citation type="submission" date="2020-08" db="EMBL/GenBank/DDBJ databases">
        <title>Sequencing the genomes of 1000 actinobacteria strains.</title>
        <authorList>
            <person name="Klenk H.-P."/>
        </authorList>
    </citation>
    <scope>NUCLEOTIDE SEQUENCE [LARGE SCALE GENOMIC DNA]</scope>
    <source>
        <strain evidence="2 3">DSM 45784</strain>
    </source>
</reference>
<name>A0A7W7DBE5_9ACTN</name>
<dbReference type="RefSeq" id="WP_184884316.1">
    <property type="nucleotide sequence ID" value="NZ_BOOV01000001.1"/>
</dbReference>
<organism evidence="2 3">
    <name type="scientific">Sphaerisporangium siamense</name>
    <dbReference type="NCBI Taxonomy" id="795645"/>
    <lineage>
        <taxon>Bacteria</taxon>
        <taxon>Bacillati</taxon>
        <taxon>Actinomycetota</taxon>
        <taxon>Actinomycetes</taxon>
        <taxon>Streptosporangiales</taxon>
        <taxon>Streptosporangiaceae</taxon>
        <taxon>Sphaerisporangium</taxon>
    </lineage>
</organism>
<proteinExistence type="predicted"/>
<sequence length="45" mass="4883">MREPPPDRSLGAHPGFATTSASAWKRGDRVRRVAALLDEPADLLP</sequence>
<comment type="caution">
    <text evidence="2">The sequence shown here is derived from an EMBL/GenBank/DDBJ whole genome shotgun (WGS) entry which is preliminary data.</text>
</comment>
<gene>
    <name evidence="2" type="ORF">BJ982_005266</name>
</gene>
<evidence type="ECO:0000256" key="1">
    <source>
        <dbReference type="SAM" id="MobiDB-lite"/>
    </source>
</evidence>